<dbReference type="PANTHER" id="PTHR24356:SF221">
    <property type="entry name" value="SERINE_THREONINE-PROTEIN KINASE 38"/>
    <property type="match status" value="1"/>
</dbReference>
<evidence type="ECO:0000256" key="9">
    <source>
        <dbReference type="ARBA" id="ARBA00048679"/>
    </source>
</evidence>
<evidence type="ECO:0000256" key="2">
    <source>
        <dbReference type="ARBA" id="ARBA00022527"/>
    </source>
</evidence>
<dbReference type="GO" id="GO:0004674">
    <property type="term" value="F:protein serine/threonine kinase activity"/>
    <property type="evidence" value="ECO:0007669"/>
    <property type="project" value="UniProtKB-KW"/>
</dbReference>
<sequence>MMTLLMKKDTLTEEETQFYIAETVLAIDSIHQLGFIHRDIKPDNLLLDSKGHVKLSDFGLCTGLKKAHRTEFYRNLNHSLPSDFTFQNMNSKRKAETWKRNRRQLAFSTVGTPDYIAPEVFMQTGYNKLCDWWSLGVIMYEMLIDFAVNGNIGLAPLELRKSKVILFLKALTGNISERDLLQYLLKSKALMILQTSMSFQNLIFLSQQWRQVITLRLTTRTKTGSSSITHTSALKA</sequence>
<dbReference type="GO" id="GO:0007010">
    <property type="term" value="P:cytoskeleton organization"/>
    <property type="evidence" value="ECO:0007669"/>
    <property type="project" value="UniProtKB-ARBA"/>
</dbReference>
<evidence type="ECO:0000256" key="6">
    <source>
        <dbReference type="ARBA" id="ARBA00022777"/>
    </source>
</evidence>
<evidence type="ECO:0000259" key="10">
    <source>
        <dbReference type="PROSITE" id="PS50011"/>
    </source>
</evidence>
<accession>A0A7J8KHG7</accession>
<dbReference type="SMART" id="SM00220">
    <property type="entry name" value="S_TKc"/>
    <property type="match status" value="1"/>
</dbReference>
<dbReference type="SUPFAM" id="SSF56112">
    <property type="entry name" value="Protein kinase-like (PK-like)"/>
    <property type="match status" value="1"/>
</dbReference>
<organism evidence="11 12">
    <name type="scientific">Rousettus aegyptiacus</name>
    <name type="common">Egyptian fruit bat</name>
    <name type="synonym">Pteropus aegyptiacus</name>
    <dbReference type="NCBI Taxonomy" id="9407"/>
    <lineage>
        <taxon>Eukaryota</taxon>
        <taxon>Metazoa</taxon>
        <taxon>Chordata</taxon>
        <taxon>Craniata</taxon>
        <taxon>Vertebrata</taxon>
        <taxon>Euteleostomi</taxon>
        <taxon>Mammalia</taxon>
        <taxon>Eutheria</taxon>
        <taxon>Laurasiatheria</taxon>
        <taxon>Chiroptera</taxon>
        <taxon>Yinpterochiroptera</taxon>
        <taxon>Pteropodoidea</taxon>
        <taxon>Pteropodidae</taxon>
        <taxon>Rousettinae</taxon>
        <taxon>Rousettus</taxon>
    </lineage>
</organism>
<dbReference type="GO" id="GO:0035556">
    <property type="term" value="P:intracellular signal transduction"/>
    <property type="evidence" value="ECO:0007669"/>
    <property type="project" value="TreeGrafter"/>
</dbReference>
<dbReference type="InterPro" id="IPR011009">
    <property type="entry name" value="Kinase-like_dom_sf"/>
</dbReference>
<comment type="caution">
    <text evidence="11">The sequence shown here is derived from an EMBL/GenBank/DDBJ whole genome shotgun (WGS) entry which is preliminary data.</text>
</comment>
<evidence type="ECO:0000256" key="1">
    <source>
        <dbReference type="ARBA" id="ARBA00012513"/>
    </source>
</evidence>
<dbReference type="InterPro" id="IPR000719">
    <property type="entry name" value="Prot_kinase_dom"/>
</dbReference>
<dbReference type="PROSITE" id="PS50011">
    <property type="entry name" value="PROTEIN_KINASE_DOM"/>
    <property type="match status" value="1"/>
</dbReference>
<comment type="catalytic activity">
    <reaction evidence="9">
        <text>L-seryl-[protein] + ATP = O-phospho-L-seryl-[protein] + ADP + H(+)</text>
        <dbReference type="Rhea" id="RHEA:17989"/>
        <dbReference type="Rhea" id="RHEA-COMP:9863"/>
        <dbReference type="Rhea" id="RHEA-COMP:11604"/>
        <dbReference type="ChEBI" id="CHEBI:15378"/>
        <dbReference type="ChEBI" id="CHEBI:29999"/>
        <dbReference type="ChEBI" id="CHEBI:30616"/>
        <dbReference type="ChEBI" id="CHEBI:83421"/>
        <dbReference type="ChEBI" id="CHEBI:456216"/>
        <dbReference type="EC" id="2.7.11.1"/>
    </reaction>
</comment>
<dbReference type="InterPro" id="IPR050236">
    <property type="entry name" value="Ser_Thr_kinase_AGC"/>
</dbReference>
<keyword evidence="5" id="KW-0547">Nucleotide-binding</keyword>
<keyword evidence="4" id="KW-0808">Transferase</keyword>
<evidence type="ECO:0000313" key="11">
    <source>
        <dbReference type="EMBL" id="KAF6508336.1"/>
    </source>
</evidence>
<dbReference type="FunFam" id="1.10.510.10:FF:000024">
    <property type="entry name" value="Probable serine/threonine-protein kinase cot-1"/>
    <property type="match status" value="1"/>
</dbReference>
<evidence type="ECO:0000256" key="4">
    <source>
        <dbReference type="ARBA" id="ARBA00022679"/>
    </source>
</evidence>
<evidence type="ECO:0000313" key="12">
    <source>
        <dbReference type="Proteomes" id="UP000593571"/>
    </source>
</evidence>
<dbReference type="InterPro" id="IPR008271">
    <property type="entry name" value="Ser/Thr_kinase_AS"/>
</dbReference>
<evidence type="ECO:0000256" key="7">
    <source>
        <dbReference type="ARBA" id="ARBA00022840"/>
    </source>
</evidence>
<feature type="domain" description="Protein kinase" evidence="10">
    <location>
        <begin position="1"/>
        <end position="205"/>
    </location>
</feature>
<dbReference type="Proteomes" id="UP000593571">
    <property type="component" value="Unassembled WGS sequence"/>
</dbReference>
<dbReference type="AlphaFoldDB" id="A0A7J8KHG7"/>
<keyword evidence="12" id="KW-1185">Reference proteome</keyword>
<dbReference type="PROSITE" id="PS00108">
    <property type="entry name" value="PROTEIN_KINASE_ST"/>
    <property type="match status" value="1"/>
</dbReference>
<keyword evidence="3" id="KW-0597">Phosphoprotein</keyword>
<protein>
    <recommendedName>
        <fullName evidence="1">non-specific serine/threonine protein kinase</fullName>
        <ecNumber evidence="1">2.7.11.1</ecNumber>
    </recommendedName>
</protein>
<dbReference type="Gene3D" id="1.10.510.10">
    <property type="entry name" value="Transferase(Phosphotransferase) domain 1"/>
    <property type="match status" value="1"/>
</dbReference>
<comment type="catalytic activity">
    <reaction evidence="8">
        <text>L-threonyl-[protein] + ATP = O-phospho-L-threonyl-[protein] + ADP + H(+)</text>
        <dbReference type="Rhea" id="RHEA:46608"/>
        <dbReference type="Rhea" id="RHEA-COMP:11060"/>
        <dbReference type="Rhea" id="RHEA-COMP:11605"/>
        <dbReference type="ChEBI" id="CHEBI:15378"/>
        <dbReference type="ChEBI" id="CHEBI:30013"/>
        <dbReference type="ChEBI" id="CHEBI:30616"/>
        <dbReference type="ChEBI" id="CHEBI:61977"/>
        <dbReference type="ChEBI" id="CHEBI:456216"/>
        <dbReference type="EC" id="2.7.11.1"/>
    </reaction>
</comment>
<dbReference type="EMBL" id="JACASE010000001">
    <property type="protein sequence ID" value="KAF6508336.1"/>
    <property type="molecule type" value="Genomic_DNA"/>
</dbReference>
<proteinExistence type="predicted"/>
<dbReference type="Pfam" id="PF00069">
    <property type="entry name" value="Pkinase"/>
    <property type="match status" value="1"/>
</dbReference>
<dbReference type="EC" id="2.7.11.1" evidence="1"/>
<reference evidence="11 12" key="1">
    <citation type="journal article" date="2020" name="Nature">
        <title>Six reference-quality genomes reveal evolution of bat adaptations.</title>
        <authorList>
            <person name="Jebb D."/>
            <person name="Huang Z."/>
            <person name="Pippel M."/>
            <person name="Hughes G.M."/>
            <person name="Lavrichenko K."/>
            <person name="Devanna P."/>
            <person name="Winkler S."/>
            <person name="Jermiin L.S."/>
            <person name="Skirmuntt E.C."/>
            <person name="Katzourakis A."/>
            <person name="Burkitt-Gray L."/>
            <person name="Ray D.A."/>
            <person name="Sullivan K.A.M."/>
            <person name="Roscito J.G."/>
            <person name="Kirilenko B.M."/>
            <person name="Davalos L.M."/>
            <person name="Corthals A.P."/>
            <person name="Power M.L."/>
            <person name="Jones G."/>
            <person name="Ransome R.D."/>
            <person name="Dechmann D.K.N."/>
            <person name="Locatelli A.G."/>
            <person name="Puechmaille S.J."/>
            <person name="Fedrigo O."/>
            <person name="Jarvis E.D."/>
            <person name="Hiller M."/>
            <person name="Vernes S.C."/>
            <person name="Myers E.W."/>
            <person name="Teeling E.C."/>
        </authorList>
    </citation>
    <scope>NUCLEOTIDE SEQUENCE [LARGE SCALE GENOMIC DNA]</scope>
    <source>
        <strain evidence="11">MRouAeg1</strain>
        <tissue evidence="11">Muscle</tissue>
    </source>
</reference>
<gene>
    <name evidence="11" type="ORF">HJG63_018617</name>
</gene>
<evidence type="ECO:0000256" key="8">
    <source>
        <dbReference type="ARBA" id="ARBA00047899"/>
    </source>
</evidence>
<keyword evidence="7" id="KW-0067">ATP-binding</keyword>
<keyword evidence="2" id="KW-0723">Serine/threonine-protein kinase</keyword>
<evidence type="ECO:0000256" key="3">
    <source>
        <dbReference type="ARBA" id="ARBA00022553"/>
    </source>
</evidence>
<dbReference type="GO" id="GO:0005524">
    <property type="term" value="F:ATP binding"/>
    <property type="evidence" value="ECO:0007669"/>
    <property type="project" value="UniProtKB-KW"/>
</dbReference>
<keyword evidence="6 11" id="KW-0418">Kinase</keyword>
<name>A0A7J8KHG7_ROUAE</name>
<evidence type="ECO:0000256" key="5">
    <source>
        <dbReference type="ARBA" id="ARBA00022741"/>
    </source>
</evidence>
<dbReference type="PANTHER" id="PTHR24356">
    <property type="entry name" value="SERINE/THREONINE-PROTEIN KINASE"/>
    <property type="match status" value="1"/>
</dbReference>